<reference evidence="1 2" key="1">
    <citation type="submission" date="2014-10" db="EMBL/GenBank/DDBJ databases">
        <title>Draft genome sequence of Actinoplanes utahensis NRRL 12052.</title>
        <authorList>
            <person name="Velasco-Bucheli B."/>
            <person name="del Cerro C."/>
            <person name="Hormigo D."/>
            <person name="Garcia J.L."/>
            <person name="Acebal C."/>
            <person name="Arroyo M."/>
            <person name="de la Mata I."/>
        </authorList>
    </citation>
    <scope>NUCLEOTIDE SEQUENCE [LARGE SCALE GENOMIC DNA]</scope>
    <source>
        <strain evidence="1 2">NRRL 12052</strain>
    </source>
</reference>
<accession>A0A0A6ULI2</accession>
<dbReference type="Proteomes" id="UP000054537">
    <property type="component" value="Unassembled WGS sequence"/>
</dbReference>
<gene>
    <name evidence="1" type="ORF">MB27_24065</name>
</gene>
<name>A0A0A6ULI2_ACTUT</name>
<evidence type="ECO:0000313" key="2">
    <source>
        <dbReference type="Proteomes" id="UP000054537"/>
    </source>
</evidence>
<dbReference type="AlphaFoldDB" id="A0A0A6ULI2"/>
<evidence type="ECO:0000313" key="1">
    <source>
        <dbReference type="EMBL" id="KHD75174.1"/>
    </source>
</evidence>
<protein>
    <submittedName>
        <fullName evidence="1">Uncharacterized protein</fullName>
    </submittedName>
</protein>
<dbReference type="EMBL" id="JRTT01000030">
    <property type="protein sequence ID" value="KHD75174.1"/>
    <property type="molecule type" value="Genomic_DNA"/>
</dbReference>
<keyword evidence="2" id="KW-1185">Reference proteome</keyword>
<comment type="caution">
    <text evidence="1">The sequence shown here is derived from an EMBL/GenBank/DDBJ whole genome shotgun (WGS) entry which is preliminary data.</text>
</comment>
<organism evidence="1 2">
    <name type="scientific">Actinoplanes utahensis</name>
    <dbReference type="NCBI Taxonomy" id="1869"/>
    <lineage>
        <taxon>Bacteria</taxon>
        <taxon>Bacillati</taxon>
        <taxon>Actinomycetota</taxon>
        <taxon>Actinomycetes</taxon>
        <taxon>Micromonosporales</taxon>
        <taxon>Micromonosporaceae</taxon>
        <taxon>Actinoplanes</taxon>
    </lineage>
</organism>
<proteinExistence type="predicted"/>
<sequence>MMERTVIEVDVTAHPDEIDAAVWSGVAAGLAQPRDIRPYSTAALPAPMEPAAVRATSARLAALARRFERAAPDRLR</sequence>
<dbReference type="STRING" id="1869.MB27_24065"/>